<name>A0ABQ0PQ37_9PROT</name>
<accession>A0ABQ0PQ37</accession>
<evidence type="ECO:0000256" key="3">
    <source>
        <dbReference type="ARBA" id="ARBA00022475"/>
    </source>
</evidence>
<evidence type="ECO:0000256" key="6">
    <source>
        <dbReference type="ARBA" id="ARBA00023136"/>
    </source>
</evidence>
<evidence type="ECO:0000256" key="4">
    <source>
        <dbReference type="ARBA" id="ARBA00022692"/>
    </source>
</evidence>
<comment type="subcellular location">
    <subcellularLocation>
        <location evidence="7">Cell inner membrane</location>
        <topology evidence="7">Multi-pass membrane protein</topology>
    </subcellularLocation>
    <subcellularLocation>
        <location evidence="1">Cell membrane</location>
        <topology evidence="1">Multi-pass membrane protein</topology>
    </subcellularLocation>
</comment>
<dbReference type="EMBL" id="BAQJ01000405">
    <property type="protein sequence ID" value="GBQ77945.1"/>
    <property type="molecule type" value="Genomic_DNA"/>
</dbReference>
<evidence type="ECO:0000256" key="1">
    <source>
        <dbReference type="ARBA" id="ARBA00004651"/>
    </source>
</evidence>
<keyword evidence="6 7" id="KW-0472">Membrane</keyword>
<keyword evidence="3" id="KW-1003">Cell membrane</keyword>
<feature type="transmembrane region" description="Helical" evidence="7">
    <location>
        <begin position="37"/>
        <end position="55"/>
    </location>
</feature>
<dbReference type="PANTHER" id="PTHR33778">
    <property type="entry name" value="PROTEIN MGTC"/>
    <property type="match status" value="1"/>
</dbReference>
<feature type="transmembrane region" description="Helical" evidence="7">
    <location>
        <begin position="134"/>
        <end position="167"/>
    </location>
</feature>
<sequence length="288" mass="30975">MRSHDPARTPRNRHGGRTVVMCMTVLPHFTYSAPGEGWLQLGELALAFVLSALVGLEREFRQKSAGLRTYTLVGVAAALFMLVSKYGFNNILDSGRVVLDPSRIAAQVVSGIGFIGGGVIFMRRDVVRGLTTAASVWLTAALGMACGAGLIALAVATMVGHFIIMLVFPRLVHLVPRDHAARSAGLYISYPDGRGLLRSILIRCTQLRFTIHRVRIESPALPAGDALQDLRHRHPDPVPPAADAAGHATVTLFIKVRGRRPLSHLVAALSDIEGVIGVETEDADNDPD</sequence>
<feature type="transmembrane region" description="Helical" evidence="7">
    <location>
        <begin position="104"/>
        <end position="122"/>
    </location>
</feature>
<organism evidence="9 10">
    <name type="scientific">Komagataeibacter intermedius NRIC 0521</name>
    <dbReference type="NCBI Taxonomy" id="1307934"/>
    <lineage>
        <taxon>Bacteria</taxon>
        <taxon>Pseudomonadati</taxon>
        <taxon>Pseudomonadota</taxon>
        <taxon>Alphaproteobacteria</taxon>
        <taxon>Acetobacterales</taxon>
        <taxon>Acetobacteraceae</taxon>
        <taxon>Komagataeibacter</taxon>
    </lineage>
</organism>
<evidence type="ECO:0000259" key="8">
    <source>
        <dbReference type="Pfam" id="PF02308"/>
    </source>
</evidence>
<gene>
    <name evidence="9" type="ORF">AA0521_3089</name>
</gene>
<feature type="domain" description="MgtC/SapB/SrpB/YhiD N-terminal" evidence="8">
    <location>
        <begin position="44"/>
        <end position="171"/>
    </location>
</feature>
<evidence type="ECO:0000313" key="10">
    <source>
        <dbReference type="Proteomes" id="UP001061452"/>
    </source>
</evidence>
<keyword evidence="5 7" id="KW-1133">Transmembrane helix</keyword>
<comment type="similarity">
    <text evidence="2 7">Belongs to the MgtC/SapB family.</text>
</comment>
<dbReference type="PRINTS" id="PR01837">
    <property type="entry name" value="MGTCSAPBPROT"/>
</dbReference>
<feature type="transmembrane region" description="Helical" evidence="7">
    <location>
        <begin position="67"/>
        <end position="84"/>
    </location>
</feature>
<comment type="caution">
    <text evidence="9">The sequence shown here is derived from an EMBL/GenBank/DDBJ whole genome shotgun (WGS) entry which is preliminary data.</text>
</comment>
<dbReference type="PANTHER" id="PTHR33778:SF1">
    <property type="entry name" value="MAGNESIUM TRANSPORTER YHID-RELATED"/>
    <property type="match status" value="1"/>
</dbReference>
<dbReference type="Proteomes" id="UP001061452">
    <property type="component" value="Unassembled WGS sequence"/>
</dbReference>
<evidence type="ECO:0000313" key="9">
    <source>
        <dbReference type="EMBL" id="GBQ77945.1"/>
    </source>
</evidence>
<evidence type="ECO:0000256" key="2">
    <source>
        <dbReference type="ARBA" id="ARBA00009298"/>
    </source>
</evidence>
<evidence type="ECO:0000256" key="5">
    <source>
        <dbReference type="ARBA" id="ARBA00022989"/>
    </source>
</evidence>
<keyword evidence="4 7" id="KW-0812">Transmembrane</keyword>
<dbReference type="InterPro" id="IPR049177">
    <property type="entry name" value="MgtC_SapB_SrpB_YhiD_N"/>
</dbReference>
<reference evidence="9" key="1">
    <citation type="submission" date="2013-04" db="EMBL/GenBank/DDBJ databases">
        <title>The genome sequencing project of 58 acetic acid bacteria.</title>
        <authorList>
            <person name="Okamoto-Kainuma A."/>
            <person name="Ishikawa M."/>
            <person name="Umino S."/>
            <person name="Koizumi Y."/>
            <person name="Shiwa Y."/>
            <person name="Yoshikawa H."/>
            <person name="Matsutani M."/>
            <person name="Matsushita K."/>
        </authorList>
    </citation>
    <scope>NUCLEOTIDE SEQUENCE</scope>
    <source>
        <strain evidence="9">NRIC 0521</strain>
    </source>
</reference>
<dbReference type="Pfam" id="PF02308">
    <property type="entry name" value="MgtC"/>
    <property type="match status" value="1"/>
</dbReference>
<protein>
    <recommendedName>
        <fullName evidence="7">Protein MgtC</fullName>
    </recommendedName>
</protein>
<keyword evidence="7" id="KW-0997">Cell inner membrane</keyword>
<evidence type="ECO:0000256" key="7">
    <source>
        <dbReference type="RuleBase" id="RU365041"/>
    </source>
</evidence>
<proteinExistence type="inferred from homology"/>
<keyword evidence="10" id="KW-1185">Reference proteome</keyword>
<dbReference type="InterPro" id="IPR003416">
    <property type="entry name" value="MgtC/SapB/SrpB/YhiD_fam"/>
</dbReference>